<dbReference type="EMBL" id="BJZT01000015">
    <property type="protein sequence ID" value="GEO99251.1"/>
    <property type="molecule type" value="Genomic_DNA"/>
</dbReference>
<keyword evidence="2" id="KW-0732">Signal</keyword>
<feature type="signal peptide" evidence="2">
    <location>
        <begin position="1"/>
        <end position="27"/>
    </location>
</feature>
<accession>A0A512ING9</accession>
<dbReference type="OrthoDB" id="7998527at2"/>
<feature type="region of interest" description="Disordered" evidence="1">
    <location>
        <begin position="32"/>
        <end position="54"/>
    </location>
</feature>
<proteinExistence type="predicted"/>
<feature type="region of interest" description="Disordered" evidence="1">
    <location>
        <begin position="73"/>
        <end position="110"/>
    </location>
</feature>
<dbReference type="AlphaFoldDB" id="A0A512ING9"/>
<feature type="chain" id="PRO_5022187445" evidence="2">
    <location>
        <begin position="28"/>
        <end position="110"/>
    </location>
</feature>
<dbReference type="RefSeq" id="WP_147078157.1">
    <property type="nucleotide sequence ID" value="NZ_BJZT01000015.1"/>
</dbReference>
<gene>
    <name evidence="3" type="ORF">MHA02_16390</name>
</gene>
<dbReference type="Proteomes" id="UP000321258">
    <property type="component" value="Unassembled WGS sequence"/>
</dbReference>
<evidence type="ECO:0000256" key="1">
    <source>
        <dbReference type="SAM" id="MobiDB-lite"/>
    </source>
</evidence>
<sequence>MSTSMRSALTALAAFGALGGLSAAAEAHPLHHAAHHVAHHAQATRAAQSGQYMSTGFAEPAPMMAEASRRSWIHAPRDDDSANAKNPALPWYARGRGQETGGPDRMEIGQ</sequence>
<protein>
    <submittedName>
        <fullName evidence="3">Uncharacterized protein</fullName>
    </submittedName>
</protein>
<keyword evidence="4" id="KW-1185">Reference proteome</keyword>
<comment type="caution">
    <text evidence="3">The sequence shown here is derived from an EMBL/GenBank/DDBJ whole genome shotgun (WGS) entry which is preliminary data.</text>
</comment>
<evidence type="ECO:0000256" key="2">
    <source>
        <dbReference type="SAM" id="SignalP"/>
    </source>
</evidence>
<organism evidence="3 4">
    <name type="scientific">Methylobacterium haplocladii</name>
    <dbReference type="NCBI Taxonomy" id="1176176"/>
    <lineage>
        <taxon>Bacteria</taxon>
        <taxon>Pseudomonadati</taxon>
        <taxon>Pseudomonadota</taxon>
        <taxon>Alphaproteobacteria</taxon>
        <taxon>Hyphomicrobiales</taxon>
        <taxon>Methylobacteriaceae</taxon>
        <taxon>Methylobacterium</taxon>
    </lineage>
</organism>
<evidence type="ECO:0000313" key="3">
    <source>
        <dbReference type="EMBL" id="GEO99251.1"/>
    </source>
</evidence>
<name>A0A512ING9_9HYPH</name>
<reference evidence="3 4" key="1">
    <citation type="submission" date="2019-07" db="EMBL/GenBank/DDBJ databases">
        <title>Whole genome shotgun sequence of Methylobacterium haplocladii NBRC 107714.</title>
        <authorList>
            <person name="Hosoyama A."/>
            <person name="Uohara A."/>
            <person name="Ohji S."/>
            <person name="Ichikawa N."/>
        </authorList>
    </citation>
    <scope>NUCLEOTIDE SEQUENCE [LARGE SCALE GENOMIC DNA]</scope>
    <source>
        <strain evidence="3 4">NBRC 107714</strain>
    </source>
</reference>
<evidence type="ECO:0000313" key="4">
    <source>
        <dbReference type="Proteomes" id="UP000321258"/>
    </source>
</evidence>